<protein>
    <recommendedName>
        <fullName evidence="3">IPT/TIG domain-containing protein</fullName>
    </recommendedName>
</protein>
<dbReference type="Proteomes" id="UP000273405">
    <property type="component" value="Unassembled WGS sequence"/>
</dbReference>
<gene>
    <name evidence="1" type="ORF">D7X12_41355</name>
</gene>
<dbReference type="InterPro" id="IPR013783">
    <property type="entry name" value="Ig-like_fold"/>
</dbReference>
<accession>A0A3A8M8X0</accession>
<dbReference type="SUPFAM" id="SSF81296">
    <property type="entry name" value="E set domains"/>
    <property type="match status" value="1"/>
</dbReference>
<comment type="caution">
    <text evidence="1">The sequence shown here is derived from an EMBL/GenBank/DDBJ whole genome shotgun (WGS) entry which is preliminary data.</text>
</comment>
<dbReference type="AlphaFoldDB" id="A0A3A8M8X0"/>
<reference evidence="2" key="1">
    <citation type="submission" date="2018-09" db="EMBL/GenBank/DDBJ databases">
        <authorList>
            <person name="Livingstone P.G."/>
            <person name="Whitworth D.E."/>
        </authorList>
    </citation>
    <scope>NUCLEOTIDE SEQUENCE [LARGE SCALE GENOMIC DNA]</scope>
    <source>
        <strain evidence="2">CA040B</strain>
    </source>
</reference>
<dbReference type="Gene3D" id="2.60.40.10">
    <property type="entry name" value="Immunoglobulins"/>
    <property type="match status" value="1"/>
</dbReference>
<evidence type="ECO:0000313" key="2">
    <source>
        <dbReference type="Proteomes" id="UP000273405"/>
    </source>
</evidence>
<dbReference type="PROSITE" id="PS51257">
    <property type="entry name" value="PROKAR_LIPOPROTEIN"/>
    <property type="match status" value="1"/>
</dbReference>
<dbReference type="InterPro" id="IPR014756">
    <property type="entry name" value="Ig_E-set"/>
</dbReference>
<sequence>MMEEPVRLPAAAALLSLVACSEATEGPTPKLEGLINPLERLVTPARVCNAGGDARGWRLELIGSGFTPLPRDALTDTPAVELPQVTLSGPGDYTLPADHLFFARTELMRMDLPTRNTTPSSQLAPGAYTVSVTNPLGGTARLADGLRVVAPPTLEGFTAPQGFSYGGGSPLIIEGSGFRVDAPPLITLHREGDEDRPLFTVTVASETRIDTEVPPATPEGTYDVRITNPEGCAVTRPQVLTVAYPKLGTLALSPASGPASTDTSIAITLSGSGRSFSEGIADVYLVAPVKTDPGQRVNIPLRDVKYVNAARLTATVPTCAGFDPPPITDPQCPGGVVPGGPYTLIVTDPSGAVGEVSLK</sequence>
<name>A0A3A8M8X0_9BACT</name>
<organism evidence="1 2">
    <name type="scientific">Corallococcus sicarius</name>
    <dbReference type="NCBI Taxonomy" id="2316726"/>
    <lineage>
        <taxon>Bacteria</taxon>
        <taxon>Pseudomonadati</taxon>
        <taxon>Myxococcota</taxon>
        <taxon>Myxococcia</taxon>
        <taxon>Myxococcales</taxon>
        <taxon>Cystobacterineae</taxon>
        <taxon>Myxococcaceae</taxon>
        <taxon>Corallococcus</taxon>
    </lineage>
</organism>
<keyword evidence="2" id="KW-1185">Reference proteome</keyword>
<proteinExistence type="predicted"/>
<evidence type="ECO:0008006" key="3">
    <source>
        <dbReference type="Google" id="ProtNLM"/>
    </source>
</evidence>
<dbReference type="EMBL" id="RAWG01000630">
    <property type="protein sequence ID" value="RKH25571.1"/>
    <property type="molecule type" value="Genomic_DNA"/>
</dbReference>
<evidence type="ECO:0000313" key="1">
    <source>
        <dbReference type="EMBL" id="RKH25571.1"/>
    </source>
</evidence>